<reference evidence="2" key="2">
    <citation type="submission" date="2023-02" db="EMBL/GenBank/DDBJ databases">
        <authorList>
            <person name="Sun Q."/>
            <person name="Mori K."/>
        </authorList>
    </citation>
    <scope>NUCLEOTIDE SEQUENCE</scope>
    <source>
        <strain evidence="2">NBRC 112290</strain>
    </source>
</reference>
<comment type="caution">
    <text evidence="2">The sequence shown here is derived from an EMBL/GenBank/DDBJ whole genome shotgun (WGS) entry which is preliminary data.</text>
</comment>
<feature type="domain" description="Mycothiol-dependent maleylpyruvate isomerase metal-binding" evidence="1">
    <location>
        <begin position="8"/>
        <end position="95"/>
    </location>
</feature>
<reference evidence="2" key="1">
    <citation type="journal article" date="2014" name="Int. J. Syst. Evol. Microbiol.">
        <title>Complete genome sequence of Corynebacterium casei LMG S-19264T (=DSM 44701T), isolated from a smear-ripened cheese.</title>
        <authorList>
            <consortium name="US DOE Joint Genome Institute (JGI-PGF)"/>
            <person name="Walter F."/>
            <person name="Albersmeier A."/>
            <person name="Kalinowski J."/>
            <person name="Ruckert C."/>
        </authorList>
    </citation>
    <scope>NUCLEOTIDE SEQUENCE</scope>
    <source>
        <strain evidence="2">NBRC 112290</strain>
    </source>
</reference>
<dbReference type="AlphaFoldDB" id="A0AA37UP43"/>
<accession>A0AA37UP43</accession>
<dbReference type="RefSeq" id="WP_284249223.1">
    <property type="nucleotide sequence ID" value="NZ_BSUM01000001.1"/>
</dbReference>
<keyword evidence="3" id="KW-1185">Reference proteome</keyword>
<name>A0AA37UP43_9MICO</name>
<dbReference type="Pfam" id="PF11716">
    <property type="entry name" value="MDMPI_N"/>
    <property type="match status" value="1"/>
</dbReference>
<evidence type="ECO:0000313" key="3">
    <source>
        <dbReference type="Proteomes" id="UP001157161"/>
    </source>
</evidence>
<gene>
    <name evidence="2" type="ORF">GCM10025875_05550</name>
</gene>
<dbReference type="SUPFAM" id="SSF109854">
    <property type="entry name" value="DinB/YfiT-like putative metalloenzymes"/>
    <property type="match status" value="1"/>
</dbReference>
<organism evidence="2 3">
    <name type="scientific">Litorihabitans aurantiacus</name>
    <dbReference type="NCBI Taxonomy" id="1930061"/>
    <lineage>
        <taxon>Bacteria</taxon>
        <taxon>Bacillati</taxon>
        <taxon>Actinomycetota</taxon>
        <taxon>Actinomycetes</taxon>
        <taxon>Micrococcales</taxon>
        <taxon>Beutenbergiaceae</taxon>
        <taxon>Litorihabitans</taxon>
    </lineage>
</organism>
<dbReference type="InterPro" id="IPR024344">
    <property type="entry name" value="MDMPI_metal-binding"/>
</dbReference>
<evidence type="ECO:0000259" key="1">
    <source>
        <dbReference type="Pfam" id="PF11716"/>
    </source>
</evidence>
<evidence type="ECO:0000313" key="2">
    <source>
        <dbReference type="EMBL" id="GMA30563.1"/>
    </source>
</evidence>
<dbReference type="GO" id="GO:0046872">
    <property type="term" value="F:metal ion binding"/>
    <property type="evidence" value="ECO:0007669"/>
    <property type="project" value="InterPro"/>
</dbReference>
<dbReference type="NCBIfam" id="TIGR03083">
    <property type="entry name" value="maleylpyruvate isomerase family mycothiol-dependent enzyme"/>
    <property type="match status" value="1"/>
</dbReference>
<dbReference type="InterPro" id="IPR034660">
    <property type="entry name" value="DinB/YfiT-like"/>
</dbReference>
<dbReference type="Gene3D" id="1.20.120.450">
    <property type="entry name" value="dinb family like domain"/>
    <property type="match status" value="1"/>
</dbReference>
<dbReference type="EMBL" id="BSUM01000001">
    <property type="protein sequence ID" value="GMA30563.1"/>
    <property type="molecule type" value="Genomic_DNA"/>
</dbReference>
<proteinExistence type="predicted"/>
<dbReference type="Proteomes" id="UP001157161">
    <property type="component" value="Unassembled WGS sequence"/>
</dbReference>
<dbReference type="InterPro" id="IPR017517">
    <property type="entry name" value="Maleyloyr_isom"/>
</dbReference>
<protein>
    <recommendedName>
        <fullName evidence="1">Mycothiol-dependent maleylpyruvate isomerase metal-binding domain-containing protein</fullName>
    </recommendedName>
</protein>
<sequence>MDIYAAIADERRTLAADLADLNPEQRATPTLCEGWSVHVTLAHLVVPLEVGLPRFALAMLQARGRFDVANDRLARRHARRPFEELRYVLDARADHRFTPPGEGPEAPLTDVLVHGLDIRWPLGLPLALDPDRARTALTALMAAPSAVVRRGSIEGLRFVADDVGWASGSGPDVTGPADALLLAVAGRALALDRLAGDGVAMLRRRLEPGGAP</sequence>